<sequence>MKKTLVNFGILGEEHGVLTLAFFMLAALHRPKAKKVTQGDSAKSFLDVTHPLSDIDELARQSVKKSVQIICKGNMETSELNEHFVLFEGHALKVDTLISAVDLGFKIFYVFNVPFPN</sequence>
<dbReference type="AlphaFoldDB" id="A0A8J2KIT5"/>
<gene>
    <name evidence="1" type="ORF">AFUS01_LOCUS28379</name>
</gene>
<reference evidence="1" key="1">
    <citation type="submission" date="2021-06" db="EMBL/GenBank/DDBJ databases">
        <authorList>
            <person name="Hodson N. C."/>
            <person name="Mongue J. A."/>
            <person name="Jaron S. K."/>
        </authorList>
    </citation>
    <scope>NUCLEOTIDE SEQUENCE</scope>
</reference>
<dbReference type="Proteomes" id="UP000708208">
    <property type="component" value="Unassembled WGS sequence"/>
</dbReference>
<protein>
    <submittedName>
        <fullName evidence="1">Uncharacterized protein</fullName>
    </submittedName>
</protein>
<accession>A0A8J2KIT5</accession>
<comment type="caution">
    <text evidence="1">The sequence shown here is derived from an EMBL/GenBank/DDBJ whole genome shotgun (WGS) entry which is preliminary data.</text>
</comment>
<dbReference type="OrthoDB" id="3598281at2759"/>
<evidence type="ECO:0000313" key="1">
    <source>
        <dbReference type="EMBL" id="CAG7817838.1"/>
    </source>
</evidence>
<dbReference type="EMBL" id="CAJVCH010405041">
    <property type="protein sequence ID" value="CAG7817838.1"/>
    <property type="molecule type" value="Genomic_DNA"/>
</dbReference>
<organism evidence="1 2">
    <name type="scientific">Allacma fusca</name>
    <dbReference type="NCBI Taxonomy" id="39272"/>
    <lineage>
        <taxon>Eukaryota</taxon>
        <taxon>Metazoa</taxon>
        <taxon>Ecdysozoa</taxon>
        <taxon>Arthropoda</taxon>
        <taxon>Hexapoda</taxon>
        <taxon>Collembola</taxon>
        <taxon>Symphypleona</taxon>
        <taxon>Sminthuridae</taxon>
        <taxon>Allacma</taxon>
    </lineage>
</organism>
<evidence type="ECO:0000313" key="2">
    <source>
        <dbReference type="Proteomes" id="UP000708208"/>
    </source>
</evidence>
<proteinExistence type="predicted"/>
<name>A0A8J2KIT5_9HEXA</name>
<keyword evidence="2" id="KW-1185">Reference proteome</keyword>